<name>A0AAW1E7P0_ZOAVI</name>
<organism evidence="2 3">
    <name type="scientific">Zoarces viviparus</name>
    <name type="common">Viviparous eelpout</name>
    <name type="synonym">Blennius viviparus</name>
    <dbReference type="NCBI Taxonomy" id="48416"/>
    <lineage>
        <taxon>Eukaryota</taxon>
        <taxon>Metazoa</taxon>
        <taxon>Chordata</taxon>
        <taxon>Craniata</taxon>
        <taxon>Vertebrata</taxon>
        <taxon>Euteleostomi</taxon>
        <taxon>Actinopterygii</taxon>
        <taxon>Neopterygii</taxon>
        <taxon>Teleostei</taxon>
        <taxon>Neoteleostei</taxon>
        <taxon>Acanthomorphata</taxon>
        <taxon>Eupercaria</taxon>
        <taxon>Perciformes</taxon>
        <taxon>Cottioidei</taxon>
        <taxon>Zoarcales</taxon>
        <taxon>Zoarcidae</taxon>
        <taxon>Zoarcinae</taxon>
        <taxon>Zoarces</taxon>
    </lineage>
</organism>
<dbReference type="AlphaFoldDB" id="A0AAW1E7P0"/>
<dbReference type="Proteomes" id="UP001488805">
    <property type="component" value="Unassembled WGS sequence"/>
</dbReference>
<feature type="compositionally biased region" description="Basic residues" evidence="1">
    <location>
        <begin position="22"/>
        <end position="33"/>
    </location>
</feature>
<proteinExistence type="predicted"/>
<evidence type="ECO:0000313" key="2">
    <source>
        <dbReference type="EMBL" id="KAK9518521.1"/>
    </source>
</evidence>
<accession>A0AAW1E7P0</accession>
<dbReference type="EMBL" id="JBCEZU010000538">
    <property type="protein sequence ID" value="KAK9518521.1"/>
    <property type="molecule type" value="Genomic_DNA"/>
</dbReference>
<sequence length="192" mass="21161">MCLPKIRPRPGLLSGGGEVRRGSRGSKPLKKNKMKEQRKGSVVWNADSSEQRAASSSKFNFREKFPLPINSGSGETEVRLQSFSLEVVHLVCRSSGGRRDHWENNDRNMLRSTSDLGCSPTLCNSEPSAAEDYYYCSAESTAARGGAAEMSASDCGGNEHPEVEIAGRRVRLSDCCSIVETQLRNMQETRKE</sequence>
<feature type="region of interest" description="Disordered" evidence="1">
    <location>
        <begin position="1"/>
        <end position="49"/>
    </location>
</feature>
<evidence type="ECO:0000313" key="3">
    <source>
        <dbReference type="Proteomes" id="UP001488805"/>
    </source>
</evidence>
<protein>
    <submittedName>
        <fullName evidence="2">Uncharacterized protein</fullName>
    </submittedName>
</protein>
<reference evidence="2 3" key="1">
    <citation type="journal article" date="2024" name="Genome Biol. Evol.">
        <title>Chromosome-level genome assembly of the viviparous eelpout Zoarces viviparus.</title>
        <authorList>
            <person name="Fuhrmann N."/>
            <person name="Brasseur M.V."/>
            <person name="Bakowski C.E."/>
            <person name="Podsiadlowski L."/>
            <person name="Prost S."/>
            <person name="Krehenwinkel H."/>
            <person name="Mayer C."/>
        </authorList>
    </citation>
    <scope>NUCLEOTIDE SEQUENCE [LARGE SCALE GENOMIC DNA]</scope>
    <source>
        <strain evidence="2">NO-MEL_2022_Ind0_liver</strain>
    </source>
</reference>
<gene>
    <name evidence="2" type="ORF">VZT92_023827</name>
</gene>
<keyword evidence="3" id="KW-1185">Reference proteome</keyword>
<evidence type="ECO:0000256" key="1">
    <source>
        <dbReference type="SAM" id="MobiDB-lite"/>
    </source>
</evidence>
<comment type="caution">
    <text evidence="2">The sequence shown here is derived from an EMBL/GenBank/DDBJ whole genome shotgun (WGS) entry which is preliminary data.</text>
</comment>